<dbReference type="EMBL" id="CAJHUC010000539">
    <property type="protein sequence ID" value="CAD7696756.1"/>
    <property type="molecule type" value="Genomic_DNA"/>
</dbReference>
<feature type="compositionally biased region" description="Polar residues" evidence="1">
    <location>
        <begin position="94"/>
        <end position="105"/>
    </location>
</feature>
<accession>A0A8S1IT11</accession>
<sequence length="313" mass="32575">LEEKLESKISDLRTDIGTEFSAMRTILLNCLSESPQAPSGPQGHPATRHAPSVASIGKATARRTNTGSVDKAPPNRNYEPILYDFDGVGRSAASPHSTEAPSASCHSAADVGFRRGARGPGGPTDALGPPGPRDAREGSGEASPLLIPAHPGRRGLAGQRVNPTALTPALAALTSNSATDSDGGEPAGRQPGGTMHRLLSWGRVVTKKMSGGNFSSAPADGPKGPEPGPWGPEAGPPGPEGGSWSLRRSMSWDGREGGGAAHELKEVLAGGQYSMFAAAERRPADGWAYRANLRGALSERKHCVRVRRPKKKK</sequence>
<feature type="compositionally biased region" description="Pro residues" evidence="1">
    <location>
        <begin position="224"/>
        <end position="239"/>
    </location>
</feature>
<protein>
    <submittedName>
        <fullName evidence="2">Uncharacterized protein</fullName>
    </submittedName>
</protein>
<feature type="compositionally biased region" description="Low complexity" evidence="1">
    <location>
        <begin position="162"/>
        <end position="179"/>
    </location>
</feature>
<feature type="non-terminal residue" evidence="2">
    <location>
        <position position="313"/>
    </location>
</feature>
<evidence type="ECO:0000313" key="2">
    <source>
        <dbReference type="EMBL" id="CAD7696756.1"/>
    </source>
</evidence>
<feature type="non-terminal residue" evidence="2">
    <location>
        <position position="1"/>
    </location>
</feature>
<dbReference type="Proteomes" id="UP000708148">
    <property type="component" value="Unassembled WGS sequence"/>
</dbReference>
<keyword evidence="3" id="KW-1185">Reference proteome</keyword>
<gene>
    <name evidence="2" type="ORF">OSTQU699_LOCUS2117</name>
</gene>
<evidence type="ECO:0000256" key="1">
    <source>
        <dbReference type="SAM" id="MobiDB-lite"/>
    </source>
</evidence>
<name>A0A8S1IT11_9CHLO</name>
<evidence type="ECO:0000313" key="3">
    <source>
        <dbReference type="Proteomes" id="UP000708148"/>
    </source>
</evidence>
<proteinExistence type="predicted"/>
<feature type="region of interest" description="Disordered" evidence="1">
    <location>
        <begin position="32"/>
        <end position="259"/>
    </location>
</feature>
<comment type="caution">
    <text evidence="2">The sequence shown here is derived from an EMBL/GenBank/DDBJ whole genome shotgun (WGS) entry which is preliminary data.</text>
</comment>
<reference evidence="2" key="1">
    <citation type="submission" date="2020-12" db="EMBL/GenBank/DDBJ databases">
        <authorList>
            <person name="Iha C."/>
        </authorList>
    </citation>
    <scope>NUCLEOTIDE SEQUENCE</scope>
</reference>
<dbReference type="AlphaFoldDB" id="A0A8S1IT11"/>
<organism evidence="2 3">
    <name type="scientific">Ostreobium quekettii</name>
    <dbReference type="NCBI Taxonomy" id="121088"/>
    <lineage>
        <taxon>Eukaryota</taxon>
        <taxon>Viridiplantae</taxon>
        <taxon>Chlorophyta</taxon>
        <taxon>core chlorophytes</taxon>
        <taxon>Ulvophyceae</taxon>
        <taxon>TCBD clade</taxon>
        <taxon>Bryopsidales</taxon>
        <taxon>Ostreobineae</taxon>
        <taxon>Ostreobiaceae</taxon>
        <taxon>Ostreobium</taxon>
    </lineage>
</organism>